<evidence type="ECO:0000313" key="2">
    <source>
        <dbReference type="Proteomes" id="UP000499080"/>
    </source>
</evidence>
<dbReference type="AlphaFoldDB" id="A0A4Y2R796"/>
<dbReference type="EMBL" id="BGPR01016019">
    <property type="protein sequence ID" value="GBN71531.1"/>
    <property type="molecule type" value="Genomic_DNA"/>
</dbReference>
<dbReference type="OrthoDB" id="6437317at2759"/>
<proteinExistence type="predicted"/>
<gene>
    <name evidence="1" type="ORF">AVEN_219220_1</name>
</gene>
<dbReference type="Gene3D" id="3.30.420.10">
    <property type="entry name" value="Ribonuclease H-like superfamily/Ribonuclease H"/>
    <property type="match status" value="1"/>
</dbReference>
<evidence type="ECO:0008006" key="3">
    <source>
        <dbReference type="Google" id="ProtNLM"/>
    </source>
</evidence>
<keyword evidence="2" id="KW-1185">Reference proteome</keyword>
<reference evidence="1 2" key="1">
    <citation type="journal article" date="2019" name="Sci. Rep.">
        <title>Orb-weaving spider Araneus ventricosus genome elucidates the spidroin gene catalogue.</title>
        <authorList>
            <person name="Kono N."/>
            <person name="Nakamura H."/>
            <person name="Ohtoshi R."/>
            <person name="Moran D.A.P."/>
            <person name="Shinohara A."/>
            <person name="Yoshida Y."/>
            <person name="Fujiwara M."/>
            <person name="Mori M."/>
            <person name="Tomita M."/>
            <person name="Arakawa K."/>
        </authorList>
    </citation>
    <scope>NUCLEOTIDE SEQUENCE [LARGE SCALE GENOMIC DNA]</scope>
</reference>
<name>A0A4Y2R796_ARAVE</name>
<dbReference type="InterPro" id="IPR036397">
    <property type="entry name" value="RNaseH_sf"/>
</dbReference>
<protein>
    <recommendedName>
        <fullName evidence="3">Tc1-like transposase DDE domain-containing protein</fullName>
    </recommendedName>
</protein>
<comment type="caution">
    <text evidence="1">The sequence shown here is derived from an EMBL/GenBank/DDBJ whole genome shotgun (WGS) entry which is preliminary data.</text>
</comment>
<dbReference type="GO" id="GO:0003676">
    <property type="term" value="F:nucleic acid binding"/>
    <property type="evidence" value="ECO:0007669"/>
    <property type="project" value="InterPro"/>
</dbReference>
<evidence type="ECO:0000313" key="1">
    <source>
        <dbReference type="EMBL" id="GBN71531.1"/>
    </source>
</evidence>
<sequence length="93" mass="10821">MLHDQVIPSIEFFFPYGTGIFQDDNTKTDRALIIQNWFMDHEHSFSHMNCAQQSPDLNQIKNIWDILEHWLLSGYFLPSSVQSLGHTLLQKSG</sequence>
<accession>A0A4Y2R796</accession>
<dbReference type="Proteomes" id="UP000499080">
    <property type="component" value="Unassembled WGS sequence"/>
</dbReference>
<organism evidence="1 2">
    <name type="scientific">Araneus ventricosus</name>
    <name type="common">Orbweaver spider</name>
    <name type="synonym">Epeira ventricosa</name>
    <dbReference type="NCBI Taxonomy" id="182803"/>
    <lineage>
        <taxon>Eukaryota</taxon>
        <taxon>Metazoa</taxon>
        <taxon>Ecdysozoa</taxon>
        <taxon>Arthropoda</taxon>
        <taxon>Chelicerata</taxon>
        <taxon>Arachnida</taxon>
        <taxon>Araneae</taxon>
        <taxon>Araneomorphae</taxon>
        <taxon>Entelegynae</taxon>
        <taxon>Araneoidea</taxon>
        <taxon>Araneidae</taxon>
        <taxon>Araneus</taxon>
    </lineage>
</organism>